<feature type="active site" evidence="17">
    <location>
        <position position="49"/>
    </location>
</feature>
<evidence type="ECO:0000256" key="17">
    <source>
        <dbReference type="PROSITE-ProRule" id="PRU00050"/>
    </source>
</evidence>
<dbReference type="PROSITE" id="PS50123">
    <property type="entry name" value="CHER"/>
    <property type="match status" value="1"/>
</dbReference>
<dbReference type="Pfam" id="PF01590">
    <property type="entry name" value="GAF"/>
    <property type="match status" value="1"/>
</dbReference>
<dbReference type="InterPro" id="IPR022642">
    <property type="entry name" value="CheR_C"/>
</dbReference>
<dbReference type="InterPro" id="IPR002464">
    <property type="entry name" value="DNA/RNA_helicase_DEAH_CS"/>
</dbReference>
<dbReference type="InterPro" id="IPR029016">
    <property type="entry name" value="GAF-like_dom_sf"/>
</dbReference>
<sequence length="1507" mass="166305">MSKDTVSDRSEPAQVVAAITASAACAGSVHALLRLLPPVDAALVVVMQHMEAFDEESFRQAASESGHDLVWIEDGMTVEAERLYLNPPDMVVTVEGACFVAQPTDQAPGLQGIIDSFLVSLAHDQGERVIGVALNGTDGDGTLGMRELKVVGGVVLAECVPEDLAHSDGPATLADAVLPVEEIPARLSALIEQALRHPPETSVEAEDAGAADVVEAAQALDTIAGLLRQKTGHDFHGYKRGTFLRRVQRRMQALLIDDLPSYIELLRTSADEPQNLFNDLLIGVTEFFRDKKEWGLLEQEVIPRLFEGKRGSEPLRVWVAGCSTGEEAYSLAILLAEHRAKLDDPPQVQIFASDLDGRALSGGRAGRYPDSIAGQMTPERLARWFVKEGDIYCVVKELREMCIFSQHSLIKDAPFSRLDLVSCRNLLIYLDADLQEKVIPLFHFALRPGGFLFLGNSENASRHQNLFAPIEARSRIFRRLDTATRVFPDFPFTAVDRSWVSHAKPEVAARDSRSAGDLTRWAEHAMERHNPAFVVIDEAHNVLHFSGQMGRFLAPASGAASLNLLQLAHPVLRAELRAALGRASEHGEPVEVSGLEIGSNGHRLRVDLIVEPRSPMAGSQQGFLVVFKDCGASPDPGRTSSIDPGSRDEHLRRLEDELRLTRDRLQATIEELESTNEELKSSNEEYQSLNEELQSANEELETSKEELQSVNEELTTVNGELAHRVQELGRANSDLKNFLESTQIATLFLDSELRVTNFTPAIVDIFHLVESDEGRPIAHIKARVGYDGLAEDARRVLRTLAPVEREIDNPDTHARYIARVLPYRSTDNFIAGVVVTFVDVTARREAEERLRRSEERFRAIVETARDYAIFTTDTAGRIETWPPGAEQVFGWSEDEAVGRPMDITFTPEDRETGQPAQERQTALENGLAPDVRWHLRKDGSRVFINGTTRPLRGPNGQHTGFLKIGQDVTGQRATEAALRASEARQAFLLRLSDALRPLTDPAAILGAASQILAEHLDVDRAYYVEVDEEAGTARVERDHVREGAPSLAGEHQIADLAWQAEMLRQGDCQVITDTRISPLVPATERPAAAALEITAWMGAPLIKEGRLVGALCVTDTAPREWTGEEVTTLREAAERIWVAVERVRAETRLRETEARLTAFGEASSDVLWIRSAETLAFEYISPAFERIYGIGLDEVLQGDTLHNWLDRILPEDRERASEALERVRQGERHPFEYRIACPATGQVRLLRETGFPIRDPDGRVLWIAGVGHDATDEAASAERLTVLVAELQHRTRNLLGVVRVIMEQTLTSSTSLDDFNERIGDRLGALARVNGLLSRLNENDRIDFDELIRSELDAHGALDGSHNGPQVRLRGPKGIRLQSSTVQTLALGLHELATNALKYGALSTPEGLLEINWSLVPGSDGLPRLKVEWLESGVVVALPESSDTKGKADGPPTRHGYGRELIEQALPYQLSAEVAYDLTPQGVRCTITIPVSTSMEKAQPTTRDKHA</sequence>
<organism evidence="23 24">
    <name type="scientific">Paracoccus niistensis</name>
    <dbReference type="NCBI Taxonomy" id="632935"/>
    <lineage>
        <taxon>Bacteria</taxon>
        <taxon>Pseudomonadati</taxon>
        <taxon>Pseudomonadota</taxon>
        <taxon>Alphaproteobacteria</taxon>
        <taxon>Rhodobacterales</taxon>
        <taxon>Paracoccaceae</taxon>
        <taxon>Paracoccus</taxon>
    </lineage>
</organism>
<dbReference type="InterPro" id="IPR029063">
    <property type="entry name" value="SAM-dependent_MTases_sf"/>
</dbReference>
<dbReference type="SMART" id="SM00065">
    <property type="entry name" value="GAF"/>
    <property type="match status" value="1"/>
</dbReference>
<accession>A0ABV6I3G0</accession>
<dbReference type="InterPro" id="IPR050903">
    <property type="entry name" value="Bact_Chemotaxis_MeTrfase"/>
</dbReference>
<keyword evidence="4" id="KW-0597">Phosphoprotein</keyword>
<dbReference type="InterPro" id="IPR003018">
    <property type="entry name" value="GAF"/>
</dbReference>
<evidence type="ECO:0000256" key="18">
    <source>
        <dbReference type="SAM" id="Coils"/>
    </source>
</evidence>
<dbReference type="InterPro" id="IPR000673">
    <property type="entry name" value="Sig_transdc_resp-reg_Me-estase"/>
</dbReference>
<dbReference type="PANTHER" id="PTHR24422:SF27">
    <property type="entry name" value="PROTEIN-GLUTAMATE O-METHYLTRANSFERASE"/>
    <property type="match status" value="1"/>
</dbReference>
<evidence type="ECO:0000256" key="3">
    <source>
        <dbReference type="ARBA" id="ARBA00022543"/>
    </source>
</evidence>
<keyword evidence="8" id="KW-0288">FMN</keyword>
<evidence type="ECO:0000259" key="21">
    <source>
        <dbReference type="PROSITE" id="PS50122"/>
    </source>
</evidence>
<evidence type="ECO:0000313" key="23">
    <source>
        <dbReference type="EMBL" id="MFC0340758.1"/>
    </source>
</evidence>
<evidence type="ECO:0000256" key="4">
    <source>
        <dbReference type="ARBA" id="ARBA00022553"/>
    </source>
</evidence>
<dbReference type="SMART" id="SM00091">
    <property type="entry name" value="PAS"/>
    <property type="match status" value="4"/>
</dbReference>
<evidence type="ECO:0000256" key="2">
    <source>
        <dbReference type="ARBA" id="ARBA00001541"/>
    </source>
</evidence>
<feature type="active site" evidence="17">
    <location>
        <position position="140"/>
    </location>
</feature>
<dbReference type="Gene3D" id="3.40.50.150">
    <property type="entry name" value="Vaccinia Virus protein VP39"/>
    <property type="match status" value="1"/>
</dbReference>
<dbReference type="SUPFAM" id="SSF52738">
    <property type="entry name" value="Methylesterase CheB, C-terminal domain"/>
    <property type="match status" value="1"/>
</dbReference>
<evidence type="ECO:0000256" key="6">
    <source>
        <dbReference type="ARBA" id="ARBA00022606"/>
    </source>
</evidence>
<keyword evidence="6" id="KW-0716">Sensory transduction</keyword>
<gene>
    <name evidence="23" type="ORF">ACFFII_08260</name>
</gene>
<evidence type="ECO:0000256" key="12">
    <source>
        <dbReference type="ARBA" id="ARBA00022777"/>
    </source>
</evidence>
<feature type="domain" description="PAS" evidence="19">
    <location>
        <begin position="853"/>
        <end position="926"/>
    </location>
</feature>
<feature type="domain" description="PAC" evidence="20">
    <location>
        <begin position="927"/>
        <end position="980"/>
    </location>
</feature>
<reference evidence="23 24" key="1">
    <citation type="submission" date="2024-09" db="EMBL/GenBank/DDBJ databases">
        <authorList>
            <person name="Sun Q."/>
            <person name="Mori K."/>
        </authorList>
    </citation>
    <scope>NUCLEOTIDE SEQUENCE [LARGE SCALE GENOMIC DNA]</scope>
    <source>
        <strain evidence="23 24">KCTC 22789</strain>
    </source>
</reference>
<comment type="catalytic activity">
    <reaction evidence="2">
        <text>L-glutamyl-[protein] + S-adenosyl-L-methionine = [protein]-L-glutamate 5-O-methyl ester + S-adenosyl-L-homocysteine</text>
        <dbReference type="Rhea" id="RHEA:24452"/>
        <dbReference type="Rhea" id="RHEA-COMP:10208"/>
        <dbReference type="Rhea" id="RHEA-COMP:10311"/>
        <dbReference type="ChEBI" id="CHEBI:29973"/>
        <dbReference type="ChEBI" id="CHEBI:57856"/>
        <dbReference type="ChEBI" id="CHEBI:59789"/>
        <dbReference type="ChEBI" id="CHEBI:82795"/>
        <dbReference type="EC" id="2.1.1.80"/>
    </reaction>
</comment>
<dbReference type="NCBIfam" id="TIGR00229">
    <property type="entry name" value="sensory_box"/>
    <property type="match status" value="2"/>
</dbReference>
<feature type="domain" description="CheR-type methyltransferase" evidence="22">
    <location>
        <begin position="208"/>
        <end position="483"/>
    </location>
</feature>
<dbReference type="PRINTS" id="PR00996">
    <property type="entry name" value="CHERMTFRASE"/>
</dbReference>
<keyword evidence="10" id="KW-0949">S-adenosyl-L-methionine</keyword>
<proteinExistence type="predicted"/>
<dbReference type="EMBL" id="JBHLWE010000023">
    <property type="protein sequence ID" value="MFC0340758.1"/>
    <property type="molecule type" value="Genomic_DNA"/>
</dbReference>
<dbReference type="SUPFAM" id="SSF47757">
    <property type="entry name" value="Chemotaxis receptor methyltransferase CheR, N-terminal domain"/>
    <property type="match status" value="1"/>
</dbReference>
<evidence type="ECO:0000256" key="7">
    <source>
        <dbReference type="ARBA" id="ARBA00022630"/>
    </source>
</evidence>
<keyword evidence="5 23" id="KW-0489">Methyltransferase</keyword>
<dbReference type="InterPro" id="IPR035965">
    <property type="entry name" value="PAS-like_dom_sf"/>
</dbReference>
<evidence type="ECO:0000259" key="22">
    <source>
        <dbReference type="PROSITE" id="PS50123"/>
    </source>
</evidence>
<dbReference type="GO" id="GO:0008168">
    <property type="term" value="F:methyltransferase activity"/>
    <property type="evidence" value="ECO:0007669"/>
    <property type="project" value="UniProtKB-KW"/>
</dbReference>
<evidence type="ECO:0000256" key="14">
    <source>
        <dbReference type="ARBA" id="ARBA00022840"/>
    </source>
</evidence>
<dbReference type="InterPro" id="IPR013655">
    <property type="entry name" value="PAS_fold_3"/>
</dbReference>
<dbReference type="InterPro" id="IPR036890">
    <property type="entry name" value="HATPase_C_sf"/>
</dbReference>
<dbReference type="PANTHER" id="PTHR24422">
    <property type="entry name" value="CHEMOTAXIS PROTEIN METHYLTRANSFERASE"/>
    <property type="match status" value="1"/>
</dbReference>
<dbReference type="Gene3D" id="3.30.565.10">
    <property type="entry name" value="Histidine kinase-like ATPase, C-terminal domain"/>
    <property type="match status" value="1"/>
</dbReference>
<comment type="caution">
    <text evidence="23">The sequence shown here is derived from an EMBL/GenBank/DDBJ whole genome shotgun (WGS) entry which is preliminary data.</text>
</comment>
<keyword evidence="3" id="KW-0600">Photoreceptor protein</keyword>
<dbReference type="PROSITE" id="PS50113">
    <property type="entry name" value="PAC"/>
    <property type="match status" value="3"/>
</dbReference>
<dbReference type="InterPro" id="IPR000780">
    <property type="entry name" value="CheR_MeTrfase"/>
</dbReference>
<dbReference type="InterPro" id="IPR000014">
    <property type="entry name" value="PAS"/>
</dbReference>
<dbReference type="Pfam" id="PF00989">
    <property type="entry name" value="PAS"/>
    <property type="match status" value="1"/>
</dbReference>
<protein>
    <submittedName>
        <fullName evidence="23">CheR family methyltransferase</fullName>
    </submittedName>
</protein>
<feature type="domain" description="PAC" evidence="20">
    <location>
        <begin position="801"/>
        <end position="852"/>
    </location>
</feature>
<feature type="domain" description="CheB-type methylesterase" evidence="21">
    <location>
        <begin position="10"/>
        <end position="158"/>
    </location>
</feature>
<keyword evidence="17" id="KW-0145">Chemotaxis</keyword>
<dbReference type="RefSeq" id="WP_377698419.1">
    <property type="nucleotide sequence ID" value="NZ_JBHLWE010000023.1"/>
</dbReference>
<evidence type="ECO:0000256" key="8">
    <source>
        <dbReference type="ARBA" id="ARBA00022643"/>
    </source>
</evidence>
<evidence type="ECO:0000256" key="10">
    <source>
        <dbReference type="ARBA" id="ARBA00022691"/>
    </source>
</evidence>
<keyword evidence="15" id="KW-0157">Chromophore</keyword>
<keyword evidence="24" id="KW-1185">Reference proteome</keyword>
<evidence type="ECO:0000259" key="19">
    <source>
        <dbReference type="PROSITE" id="PS50112"/>
    </source>
</evidence>
<dbReference type="PROSITE" id="PS50112">
    <property type="entry name" value="PAS"/>
    <property type="match status" value="2"/>
</dbReference>
<keyword evidence="11" id="KW-0547">Nucleotide-binding</keyword>
<dbReference type="Gene3D" id="1.10.287.620">
    <property type="entry name" value="Helix Hairpins"/>
    <property type="match status" value="1"/>
</dbReference>
<dbReference type="InterPro" id="IPR036804">
    <property type="entry name" value="CheR_N_sf"/>
</dbReference>
<feature type="domain" description="PAS" evidence="19">
    <location>
        <begin position="1152"/>
        <end position="1227"/>
    </location>
</feature>
<dbReference type="Pfam" id="PF08447">
    <property type="entry name" value="PAS_3"/>
    <property type="match status" value="1"/>
</dbReference>
<evidence type="ECO:0000256" key="9">
    <source>
        <dbReference type="ARBA" id="ARBA00022679"/>
    </source>
</evidence>
<dbReference type="Gene3D" id="3.40.50.180">
    <property type="entry name" value="Methylesterase CheB, C-terminal domain"/>
    <property type="match status" value="1"/>
</dbReference>
<dbReference type="GO" id="GO:0032259">
    <property type="term" value="P:methylation"/>
    <property type="evidence" value="ECO:0007669"/>
    <property type="project" value="UniProtKB-KW"/>
</dbReference>
<evidence type="ECO:0000313" key="24">
    <source>
        <dbReference type="Proteomes" id="UP001589799"/>
    </source>
</evidence>
<comment type="catalytic activity">
    <reaction evidence="1">
        <text>ATP + protein L-histidine = ADP + protein N-phospho-L-histidine.</text>
        <dbReference type="EC" id="2.7.13.3"/>
    </reaction>
</comment>
<feature type="coiled-coil region" evidence="18">
    <location>
        <begin position="651"/>
        <end position="720"/>
    </location>
</feature>
<dbReference type="Pfam" id="PF07536">
    <property type="entry name" value="HWE_HK"/>
    <property type="match status" value="1"/>
</dbReference>
<dbReference type="InterPro" id="IPR011102">
    <property type="entry name" value="Sig_transdc_His_kinase_HWE"/>
</dbReference>
<keyword evidence="9" id="KW-0808">Transferase</keyword>
<dbReference type="Pfam" id="PF01739">
    <property type="entry name" value="CheR"/>
    <property type="match status" value="1"/>
</dbReference>
<dbReference type="InterPro" id="IPR013767">
    <property type="entry name" value="PAS_fold"/>
</dbReference>
<evidence type="ECO:0000256" key="11">
    <source>
        <dbReference type="ARBA" id="ARBA00022741"/>
    </source>
</evidence>
<dbReference type="PROSITE" id="PS51257">
    <property type="entry name" value="PROKAR_LIPOPROTEIN"/>
    <property type="match status" value="1"/>
</dbReference>
<evidence type="ECO:0000256" key="15">
    <source>
        <dbReference type="ARBA" id="ARBA00022991"/>
    </source>
</evidence>
<keyword evidence="13 17" id="KW-0378">Hydrolase</keyword>
<keyword evidence="14" id="KW-0067">ATP-binding</keyword>
<dbReference type="Gene3D" id="3.30.450.40">
    <property type="match status" value="1"/>
</dbReference>
<evidence type="ECO:0000256" key="16">
    <source>
        <dbReference type="ARBA" id="ARBA00023170"/>
    </source>
</evidence>
<keyword evidence="16" id="KW-0675">Receptor</keyword>
<dbReference type="InterPro" id="IPR022641">
    <property type="entry name" value="CheR_N"/>
</dbReference>
<dbReference type="SUPFAM" id="SSF55785">
    <property type="entry name" value="PYP-like sensor domain (PAS domain)"/>
    <property type="match status" value="3"/>
</dbReference>
<keyword evidence="12" id="KW-0418">Kinase</keyword>
<dbReference type="Gene3D" id="1.10.155.10">
    <property type="entry name" value="Chemotaxis receptor methyltransferase CheR, N-terminal domain"/>
    <property type="match status" value="1"/>
</dbReference>
<dbReference type="SUPFAM" id="SSF53335">
    <property type="entry name" value="S-adenosyl-L-methionine-dependent methyltransferases"/>
    <property type="match status" value="1"/>
</dbReference>
<dbReference type="InterPro" id="IPR035909">
    <property type="entry name" value="CheB_C"/>
</dbReference>
<dbReference type="Pfam" id="PF13596">
    <property type="entry name" value="PAS_10"/>
    <property type="match status" value="1"/>
</dbReference>
<dbReference type="SUPFAM" id="SSF55781">
    <property type="entry name" value="GAF domain-like"/>
    <property type="match status" value="1"/>
</dbReference>
<evidence type="ECO:0000256" key="1">
    <source>
        <dbReference type="ARBA" id="ARBA00000085"/>
    </source>
</evidence>
<feature type="active site" evidence="17">
    <location>
        <position position="22"/>
    </location>
</feature>
<keyword evidence="18" id="KW-0175">Coiled coil</keyword>
<dbReference type="Proteomes" id="UP001589799">
    <property type="component" value="Unassembled WGS sequence"/>
</dbReference>
<feature type="domain" description="PAC" evidence="20">
    <location>
        <begin position="1229"/>
        <end position="1282"/>
    </location>
</feature>
<dbReference type="SMART" id="SM00138">
    <property type="entry name" value="MeTrc"/>
    <property type="match status" value="1"/>
</dbReference>
<dbReference type="SMART" id="SM00911">
    <property type="entry name" value="HWE_HK"/>
    <property type="match status" value="1"/>
</dbReference>
<dbReference type="PROSITE" id="PS50122">
    <property type="entry name" value="CHEB"/>
    <property type="match status" value="1"/>
</dbReference>
<evidence type="ECO:0000256" key="13">
    <source>
        <dbReference type="ARBA" id="ARBA00022801"/>
    </source>
</evidence>
<dbReference type="InterPro" id="IPR000700">
    <property type="entry name" value="PAS-assoc_C"/>
</dbReference>
<name>A0ABV6I3G0_9RHOB</name>
<dbReference type="CDD" id="cd00130">
    <property type="entry name" value="PAS"/>
    <property type="match status" value="2"/>
</dbReference>
<dbReference type="SMART" id="SM00086">
    <property type="entry name" value="PAC"/>
    <property type="match status" value="2"/>
</dbReference>
<keyword evidence="7" id="KW-0285">Flavoprotein</keyword>
<dbReference type="PROSITE" id="PS00690">
    <property type="entry name" value="DEAH_ATP_HELICASE"/>
    <property type="match status" value="1"/>
</dbReference>
<dbReference type="Pfam" id="PF01339">
    <property type="entry name" value="CheB_methylest"/>
    <property type="match status" value="1"/>
</dbReference>
<dbReference type="Pfam" id="PF03705">
    <property type="entry name" value="CheR_N"/>
    <property type="match status" value="1"/>
</dbReference>
<dbReference type="Gene3D" id="3.30.450.20">
    <property type="entry name" value="PAS domain"/>
    <property type="match status" value="3"/>
</dbReference>
<evidence type="ECO:0000259" key="20">
    <source>
        <dbReference type="PROSITE" id="PS50113"/>
    </source>
</evidence>
<dbReference type="InterPro" id="IPR001610">
    <property type="entry name" value="PAC"/>
</dbReference>
<evidence type="ECO:0000256" key="5">
    <source>
        <dbReference type="ARBA" id="ARBA00022603"/>
    </source>
</evidence>